<gene>
    <name evidence="2" type="ORF">ACFSC0_21060</name>
</gene>
<reference evidence="3" key="1">
    <citation type="journal article" date="2019" name="Int. J. Syst. Evol. Microbiol.">
        <title>The Global Catalogue of Microorganisms (GCM) 10K type strain sequencing project: providing services to taxonomists for standard genome sequencing and annotation.</title>
        <authorList>
            <consortium name="The Broad Institute Genomics Platform"/>
            <consortium name="The Broad Institute Genome Sequencing Center for Infectious Disease"/>
            <person name="Wu L."/>
            <person name="Ma J."/>
        </authorList>
    </citation>
    <scope>NUCLEOTIDE SEQUENCE [LARGE SCALE GENOMIC DNA]</scope>
    <source>
        <strain evidence="3">DFY28</strain>
    </source>
</reference>
<protein>
    <submittedName>
        <fullName evidence="2">DUF4157 domain-containing protein</fullName>
    </submittedName>
</protein>
<evidence type="ECO:0000313" key="3">
    <source>
        <dbReference type="Proteomes" id="UP001597237"/>
    </source>
</evidence>
<dbReference type="InterPro" id="IPR025295">
    <property type="entry name" value="eCIS_core_dom"/>
</dbReference>
<evidence type="ECO:0000259" key="1">
    <source>
        <dbReference type="Pfam" id="PF13699"/>
    </source>
</evidence>
<dbReference type="RefSeq" id="WP_377283472.1">
    <property type="nucleotide sequence ID" value="NZ_JBHRSI010000009.1"/>
</dbReference>
<sequence>MRGSPWAVLAAAAVLGCSPGIPDEQLQPPATPHLDRGRVSAMLEQAAQSSSLAWGRAYGFVTGAAPSAAGPAIASSIRYSRAEALDAGAQPPPADIRRELAPYFGEELMDDVRWTLAGHRLSLGSILASWYFDEAAVTLEDVLVFSSPHASRNLWLWAHELAHVEQYRRWGVQGFATRYAADWAGIERAATRRADEVIADIRRKRAERAAAAAALKT</sequence>
<dbReference type="PROSITE" id="PS51257">
    <property type="entry name" value="PROKAR_LIPOPROTEIN"/>
    <property type="match status" value="1"/>
</dbReference>
<accession>A0ABW4N774</accession>
<dbReference type="Proteomes" id="UP001597237">
    <property type="component" value="Unassembled WGS sequence"/>
</dbReference>
<dbReference type="Pfam" id="PF13699">
    <property type="entry name" value="eCIS_core"/>
    <property type="match status" value="1"/>
</dbReference>
<comment type="caution">
    <text evidence="2">The sequence shown here is derived from an EMBL/GenBank/DDBJ whole genome shotgun (WGS) entry which is preliminary data.</text>
</comment>
<evidence type="ECO:0000313" key="2">
    <source>
        <dbReference type="EMBL" id="MFD1785896.1"/>
    </source>
</evidence>
<dbReference type="EMBL" id="JBHUEY010000012">
    <property type="protein sequence ID" value="MFD1785896.1"/>
    <property type="molecule type" value="Genomic_DNA"/>
</dbReference>
<organism evidence="2 3">
    <name type="scientific">Phenylobacterium terrae</name>
    <dbReference type="NCBI Taxonomy" id="2665495"/>
    <lineage>
        <taxon>Bacteria</taxon>
        <taxon>Pseudomonadati</taxon>
        <taxon>Pseudomonadota</taxon>
        <taxon>Alphaproteobacteria</taxon>
        <taxon>Caulobacterales</taxon>
        <taxon>Caulobacteraceae</taxon>
        <taxon>Phenylobacterium</taxon>
    </lineage>
</organism>
<name>A0ABW4N774_9CAUL</name>
<keyword evidence="3" id="KW-1185">Reference proteome</keyword>
<proteinExistence type="predicted"/>
<feature type="domain" description="eCIS core" evidence="1">
    <location>
        <begin position="93"/>
        <end position="170"/>
    </location>
</feature>